<dbReference type="Pfam" id="PF00795">
    <property type="entry name" value="CN_hydrolase"/>
    <property type="match status" value="1"/>
</dbReference>
<evidence type="ECO:0000256" key="2">
    <source>
        <dbReference type="PROSITE-ProRule" id="PRU10139"/>
    </source>
</evidence>
<dbReference type="Gene3D" id="3.60.110.10">
    <property type="entry name" value="Carbon-nitrogen hydrolase"/>
    <property type="match status" value="1"/>
</dbReference>
<dbReference type="GO" id="GO:0016836">
    <property type="term" value="F:hydro-lyase activity"/>
    <property type="evidence" value="ECO:0007669"/>
    <property type="project" value="UniProtKB-ARBA"/>
</dbReference>
<organism evidence="4 5">
    <name type="scientific">Penicillium malachiteum</name>
    <dbReference type="NCBI Taxonomy" id="1324776"/>
    <lineage>
        <taxon>Eukaryota</taxon>
        <taxon>Fungi</taxon>
        <taxon>Dikarya</taxon>
        <taxon>Ascomycota</taxon>
        <taxon>Pezizomycotina</taxon>
        <taxon>Eurotiomycetes</taxon>
        <taxon>Eurotiomycetidae</taxon>
        <taxon>Eurotiales</taxon>
        <taxon>Aspergillaceae</taxon>
        <taxon>Penicillium</taxon>
    </lineage>
</organism>
<dbReference type="EMBL" id="JAQJAN010000013">
    <property type="protein sequence ID" value="KAJ5712464.1"/>
    <property type="molecule type" value="Genomic_DNA"/>
</dbReference>
<dbReference type="PROSITE" id="PS00920">
    <property type="entry name" value="NITRIL_CHT_1"/>
    <property type="match status" value="1"/>
</dbReference>
<comment type="similarity">
    <text evidence="1">Belongs to the carbon-nitrogen hydrolase superfamily. Nitrilase family.</text>
</comment>
<dbReference type="PROSITE" id="PS50263">
    <property type="entry name" value="CN_HYDROLASE"/>
    <property type="match status" value="1"/>
</dbReference>
<dbReference type="InterPro" id="IPR044149">
    <property type="entry name" value="Nitrilases_CHs"/>
</dbReference>
<dbReference type="SUPFAM" id="SSF56317">
    <property type="entry name" value="Carbon-nitrogen hydrolase"/>
    <property type="match status" value="1"/>
</dbReference>
<dbReference type="GO" id="GO:0000257">
    <property type="term" value="F:nitrilase activity"/>
    <property type="evidence" value="ECO:0007669"/>
    <property type="project" value="UniProtKB-ARBA"/>
</dbReference>
<evidence type="ECO:0000259" key="3">
    <source>
        <dbReference type="PROSITE" id="PS50263"/>
    </source>
</evidence>
<dbReference type="InterPro" id="IPR003010">
    <property type="entry name" value="C-N_Hydrolase"/>
</dbReference>
<evidence type="ECO:0000313" key="4">
    <source>
        <dbReference type="EMBL" id="KAJ5712464.1"/>
    </source>
</evidence>
<comment type="caution">
    <text evidence="4">The sequence shown here is derived from an EMBL/GenBank/DDBJ whole genome shotgun (WGS) entry which is preliminary data.</text>
</comment>
<dbReference type="CDD" id="cd07564">
    <property type="entry name" value="nitrilases_CHs"/>
    <property type="match status" value="1"/>
</dbReference>
<dbReference type="PANTHER" id="PTHR46044">
    <property type="entry name" value="NITRILASE"/>
    <property type="match status" value="1"/>
</dbReference>
<dbReference type="FunFam" id="3.60.110.10:FF:000016">
    <property type="entry name" value="Nitrilase blr3397"/>
    <property type="match status" value="1"/>
</dbReference>
<dbReference type="InterPro" id="IPR036526">
    <property type="entry name" value="C-N_Hydrolase_sf"/>
</dbReference>
<dbReference type="PROSITE" id="PS00921">
    <property type="entry name" value="NITRIL_CHT_2"/>
    <property type="match status" value="1"/>
</dbReference>
<keyword evidence="5" id="KW-1185">Reference proteome</keyword>
<dbReference type="PANTHER" id="PTHR46044:SF1">
    <property type="entry name" value="CN HYDROLASE DOMAIN-CONTAINING PROTEIN"/>
    <property type="match status" value="1"/>
</dbReference>
<feature type="domain" description="CN hydrolase" evidence="3">
    <location>
        <begin position="5"/>
        <end position="321"/>
    </location>
</feature>
<feature type="active site" description="Proton acceptor" evidence="2">
    <location>
        <position position="44"/>
    </location>
</feature>
<protein>
    <recommendedName>
        <fullName evidence="3">CN hydrolase domain-containing protein</fullName>
    </recommendedName>
</protein>
<proteinExistence type="inferred from homology"/>
<gene>
    <name evidence="4" type="ORF">N7493_008932</name>
</gene>
<evidence type="ECO:0000256" key="1">
    <source>
        <dbReference type="ARBA" id="ARBA00008129"/>
    </source>
</evidence>
<dbReference type="InterPro" id="IPR000132">
    <property type="entry name" value="Nitrilase/CN_hydratase_CS"/>
</dbReference>
<name>A0AAD6HFY7_9EURO</name>
<evidence type="ECO:0000313" key="5">
    <source>
        <dbReference type="Proteomes" id="UP001215712"/>
    </source>
</evidence>
<reference evidence="4" key="1">
    <citation type="journal article" date="2023" name="IMA Fungus">
        <title>Comparative genomic study of the Penicillium genus elucidates a diverse pangenome and 15 lateral gene transfer events.</title>
        <authorList>
            <person name="Petersen C."/>
            <person name="Sorensen T."/>
            <person name="Nielsen M.R."/>
            <person name="Sondergaard T.E."/>
            <person name="Sorensen J.L."/>
            <person name="Fitzpatrick D.A."/>
            <person name="Frisvad J.C."/>
            <person name="Nielsen K.L."/>
        </authorList>
    </citation>
    <scope>NUCLEOTIDE SEQUENCE</scope>
    <source>
        <strain evidence="4">IBT 17514</strain>
    </source>
</reference>
<reference evidence="4" key="2">
    <citation type="submission" date="2023-01" db="EMBL/GenBank/DDBJ databases">
        <authorList>
            <person name="Petersen C."/>
        </authorList>
    </citation>
    <scope>NUCLEOTIDE SEQUENCE</scope>
    <source>
        <strain evidence="4">IBT 17514</strain>
    </source>
</reference>
<dbReference type="AlphaFoldDB" id="A0AAD6HFY7"/>
<accession>A0AAD6HFY7</accession>
<sequence>MPQKLTVAVAQARTRSDVPSTLAALKRITAQSASRGVQLILFPEAYLGGYPRTCDFGAAVGARAPHGREQFLQYFQSAVDLGDTPAGAGDDWVERKLPTAPGKNYRGDGTREFLEQVAQETGVFIATGLIEKAGGTLYCSMVFVDPSRGILGKRRKVMPTASERLVWGQGSASSLKAITTEINGVRLTIGGAICWENFMPLLRQSLYSQNVNLYLAPTADSRDTWLPLMRTIGGEGRTFVLSSNQCVRYNELPSWIKDNATPEDASADATRYISRGGSCIVGPLGEVLGGPIWEVCADDSLDASDDPNKELDGLVISEIDMEDCERGRLDLDVAGSYSRPDAFKFSVEGLDLNPPPF</sequence>
<dbReference type="Proteomes" id="UP001215712">
    <property type="component" value="Unassembled WGS sequence"/>
</dbReference>